<comment type="pathway">
    <text evidence="2">Cell wall biogenesis; lipoteichoic acid biosynthesis.</text>
</comment>
<dbReference type="Gene3D" id="3.40.720.10">
    <property type="entry name" value="Alkaline Phosphatase, subunit A"/>
    <property type="match status" value="1"/>
</dbReference>
<feature type="transmembrane region" description="Helical" evidence="7">
    <location>
        <begin position="73"/>
        <end position="94"/>
    </location>
</feature>
<dbReference type="Proteomes" id="UP000094580">
    <property type="component" value="Unassembled WGS sequence"/>
</dbReference>
<accession>A0ABX2ZKY3</accession>
<feature type="transmembrane region" description="Helical" evidence="7">
    <location>
        <begin position="106"/>
        <end position="123"/>
    </location>
</feature>
<comment type="caution">
    <text evidence="9">The sequence shown here is derived from an EMBL/GenBank/DDBJ whole genome shotgun (WGS) entry which is preliminary data.</text>
</comment>
<protein>
    <recommendedName>
        <fullName evidence="8">Sulfatase N-terminal domain-containing protein</fullName>
    </recommendedName>
</protein>
<feature type="transmembrane region" description="Helical" evidence="7">
    <location>
        <begin position="7"/>
        <end position="39"/>
    </location>
</feature>
<name>A0ABX2ZKY3_9BACI</name>
<proteinExistence type="predicted"/>
<feature type="domain" description="Sulfatase N-terminal" evidence="8">
    <location>
        <begin position="195"/>
        <end position="466"/>
    </location>
</feature>
<keyword evidence="3" id="KW-1003">Cell membrane</keyword>
<evidence type="ECO:0000313" key="9">
    <source>
        <dbReference type="EMBL" id="ODG89989.1"/>
    </source>
</evidence>
<evidence type="ECO:0000313" key="10">
    <source>
        <dbReference type="Proteomes" id="UP000094580"/>
    </source>
</evidence>
<keyword evidence="4 7" id="KW-0812">Transmembrane</keyword>
<dbReference type="InterPro" id="IPR050448">
    <property type="entry name" value="OpgB/LTA_synthase_biosynth"/>
</dbReference>
<evidence type="ECO:0000256" key="4">
    <source>
        <dbReference type="ARBA" id="ARBA00022692"/>
    </source>
</evidence>
<evidence type="ECO:0000256" key="5">
    <source>
        <dbReference type="ARBA" id="ARBA00022989"/>
    </source>
</evidence>
<dbReference type="SUPFAM" id="SSF53649">
    <property type="entry name" value="Alkaline phosphatase-like"/>
    <property type="match status" value="1"/>
</dbReference>
<keyword evidence="10" id="KW-1185">Reference proteome</keyword>
<dbReference type="Pfam" id="PF00884">
    <property type="entry name" value="Sulfatase"/>
    <property type="match status" value="1"/>
</dbReference>
<dbReference type="PANTHER" id="PTHR47371:SF3">
    <property type="entry name" value="PHOSPHOGLYCEROL TRANSFERASE I"/>
    <property type="match status" value="1"/>
</dbReference>
<reference evidence="9 10" key="1">
    <citation type="submission" date="2016-07" db="EMBL/GenBank/DDBJ databases">
        <authorList>
            <person name="Townsley L."/>
            <person name="Shank E.A."/>
        </authorList>
    </citation>
    <scope>NUCLEOTIDE SEQUENCE [LARGE SCALE GENOMIC DNA]</scope>
    <source>
        <strain evidence="9 10">CH01</strain>
    </source>
</reference>
<evidence type="ECO:0000256" key="3">
    <source>
        <dbReference type="ARBA" id="ARBA00022475"/>
    </source>
</evidence>
<keyword evidence="6 7" id="KW-0472">Membrane</keyword>
<dbReference type="EMBL" id="MDKC01000036">
    <property type="protein sequence ID" value="ODG89989.1"/>
    <property type="molecule type" value="Genomic_DNA"/>
</dbReference>
<evidence type="ECO:0000256" key="2">
    <source>
        <dbReference type="ARBA" id="ARBA00004936"/>
    </source>
</evidence>
<gene>
    <name evidence="9" type="ORF">BED47_14070</name>
</gene>
<dbReference type="PANTHER" id="PTHR47371">
    <property type="entry name" value="LIPOTEICHOIC ACID SYNTHASE"/>
    <property type="match status" value="1"/>
</dbReference>
<dbReference type="InterPro" id="IPR000917">
    <property type="entry name" value="Sulfatase_N"/>
</dbReference>
<organism evidence="9 10">
    <name type="scientific">Gottfriedia luciferensis</name>
    <dbReference type="NCBI Taxonomy" id="178774"/>
    <lineage>
        <taxon>Bacteria</taxon>
        <taxon>Bacillati</taxon>
        <taxon>Bacillota</taxon>
        <taxon>Bacilli</taxon>
        <taxon>Bacillales</taxon>
        <taxon>Bacillaceae</taxon>
        <taxon>Gottfriedia</taxon>
    </lineage>
</organism>
<sequence>MIVAVVVSILVIGLSVLGFNVWWILITIVGSIGIFSYALSEKIKYTGEPFHPSDLFFLRDPIVFLQFSKLPFLLKWGGLIGIITFLFLGTFFAYKKWRNASARKNSLRFLLIVLLGVFFTFSSKEGYAYFVKNSNVKYIPWNYETSVERYGMYPAFLVTYVNSKREEPKVSNKVKNEVIKEIKSFKPLSIPKQLPDILVIQSEAYSILDDMKLKWETDPNAPLRSINEGIHGTLISNTFGGRTANEEFEVLTSLKLKRKFEDRTPYQEGKMGNRLSPSFIQDVRHFGMDTIALHPFKTSFFKRKEVYPNIGFNQFLSETDLTSCEKFGSYLSDDCSSKKALSLINKKGSQFVFFVTMQNHFDWHKGRFPVENMRVSGVPMDEDLKGKVESYASGIYKSGNSLVSVWQEIKKRKNPTIVLFYGDHRPTFGDKKATYEQWGAPVEKSEGEDWYNETPMWIWSNDKNTMDKIRNYSKPFLEKGNLKLESYEIAPLLMKVLTNGQIEHSWYEWVLQNHSNDIWDWVIYDRVYGDGITFNRK</sequence>
<keyword evidence="5 7" id="KW-1133">Transmembrane helix</keyword>
<comment type="subcellular location">
    <subcellularLocation>
        <location evidence="1">Cell membrane</location>
        <topology evidence="1">Multi-pass membrane protein</topology>
    </subcellularLocation>
</comment>
<evidence type="ECO:0000256" key="7">
    <source>
        <dbReference type="SAM" id="Phobius"/>
    </source>
</evidence>
<dbReference type="InterPro" id="IPR017850">
    <property type="entry name" value="Alkaline_phosphatase_core_sf"/>
</dbReference>
<evidence type="ECO:0000256" key="1">
    <source>
        <dbReference type="ARBA" id="ARBA00004651"/>
    </source>
</evidence>
<evidence type="ECO:0000256" key="6">
    <source>
        <dbReference type="ARBA" id="ARBA00023136"/>
    </source>
</evidence>
<dbReference type="CDD" id="cd16015">
    <property type="entry name" value="LTA_synthase"/>
    <property type="match status" value="1"/>
</dbReference>
<evidence type="ECO:0000259" key="8">
    <source>
        <dbReference type="Pfam" id="PF00884"/>
    </source>
</evidence>